<reference evidence="1" key="1">
    <citation type="submission" date="2022-08" db="EMBL/GenBank/DDBJ databases">
        <authorList>
            <person name="Gutierrez-Valencia J."/>
        </authorList>
    </citation>
    <scope>NUCLEOTIDE SEQUENCE</scope>
</reference>
<organism evidence="1 2">
    <name type="scientific">Linum tenue</name>
    <dbReference type="NCBI Taxonomy" id="586396"/>
    <lineage>
        <taxon>Eukaryota</taxon>
        <taxon>Viridiplantae</taxon>
        <taxon>Streptophyta</taxon>
        <taxon>Embryophyta</taxon>
        <taxon>Tracheophyta</taxon>
        <taxon>Spermatophyta</taxon>
        <taxon>Magnoliopsida</taxon>
        <taxon>eudicotyledons</taxon>
        <taxon>Gunneridae</taxon>
        <taxon>Pentapetalae</taxon>
        <taxon>rosids</taxon>
        <taxon>fabids</taxon>
        <taxon>Malpighiales</taxon>
        <taxon>Linaceae</taxon>
        <taxon>Linum</taxon>
    </lineage>
</organism>
<protein>
    <submittedName>
        <fullName evidence="1">Uncharacterized protein</fullName>
    </submittedName>
</protein>
<sequence>MVRWFVQFLPPATDRKWNSRLLDGFVMNIHVFGEEAIHGLAFWS</sequence>
<comment type="caution">
    <text evidence="1">The sequence shown here is derived from an EMBL/GenBank/DDBJ whole genome shotgun (WGS) entry which is preliminary data.</text>
</comment>
<accession>A0AAV0KYA2</accession>
<dbReference type="Proteomes" id="UP001154282">
    <property type="component" value="Unassembled WGS sequence"/>
</dbReference>
<proteinExistence type="predicted"/>
<gene>
    <name evidence="1" type="ORF">LITE_LOCUS21082</name>
</gene>
<evidence type="ECO:0000313" key="1">
    <source>
        <dbReference type="EMBL" id="CAI0427147.1"/>
    </source>
</evidence>
<evidence type="ECO:0000313" key="2">
    <source>
        <dbReference type="Proteomes" id="UP001154282"/>
    </source>
</evidence>
<dbReference type="EMBL" id="CAMGYJ010000005">
    <property type="protein sequence ID" value="CAI0427147.1"/>
    <property type="molecule type" value="Genomic_DNA"/>
</dbReference>
<keyword evidence="2" id="KW-1185">Reference proteome</keyword>
<dbReference type="AlphaFoldDB" id="A0AAV0KYA2"/>
<name>A0AAV0KYA2_9ROSI</name>